<feature type="transmembrane region" description="Helical" evidence="6">
    <location>
        <begin position="289"/>
        <end position="308"/>
    </location>
</feature>
<feature type="transmembrane region" description="Helical" evidence="6">
    <location>
        <begin position="356"/>
        <end position="379"/>
    </location>
</feature>
<dbReference type="EMBL" id="CP007142">
    <property type="protein sequence ID" value="AJQ93969.1"/>
    <property type="molecule type" value="Genomic_DNA"/>
</dbReference>
<proteinExistence type="predicted"/>
<evidence type="ECO:0000256" key="4">
    <source>
        <dbReference type="ARBA" id="ARBA00022989"/>
    </source>
</evidence>
<dbReference type="AlphaFoldDB" id="A0A0C5VU87"/>
<keyword evidence="3 6" id="KW-0812">Transmembrane</keyword>
<reference evidence="8 9" key="1">
    <citation type="submission" date="2014-01" db="EMBL/GenBank/DDBJ databases">
        <title>Full genme sequencing of cellulolytic bacterium Gynuella sunshinyii YC6258T gen. nov., sp. nov.</title>
        <authorList>
            <person name="Khan H."/>
            <person name="Chung E.J."/>
            <person name="Chung Y.R."/>
        </authorList>
    </citation>
    <scope>NUCLEOTIDE SEQUENCE [LARGE SCALE GENOMIC DNA]</scope>
    <source>
        <strain evidence="8 9">YC6258</strain>
    </source>
</reference>
<dbReference type="Gene3D" id="1.20.1640.10">
    <property type="entry name" value="Multidrug efflux transporter AcrB transmembrane domain"/>
    <property type="match status" value="2"/>
</dbReference>
<dbReference type="SUPFAM" id="SSF82866">
    <property type="entry name" value="Multidrug efflux transporter AcrB transmembrane domain"/>
    <property type="match status" value="2"/>
</dbReference>
<dbReference type="InterPro" id="IPR050545">
    <property type="entry name" value="Mycobact_MmpL"/>
</dbReference>
<dbReference type="InterPro" id="IPR001036">
    <property type="entry name" value="Acrflvin-R"/>
</dbReference>
<dbReference type="InterPro" id="IPR004869">
    <property type="entry name" value="MMPL_dom"/>
</dbReference>
<evidence type="ECO:0000313" key="8">
    <source>
        <dbReference type="EMBL" id="AJQ93969.1"/>
    </source>
</evidence>
<dbReference type="PANTHER" id="PTHR33406">
    <property type="entry name" value="MEMBRANE PROTEIN MJ1562-RELATED"/>
    <property type="match status" value="1"/>
</dbReference>
<dbReference type="GO" id="GO:0022857">
    <property type="term" value="F:transmembrane transporter activity"/>
    <property type="evidence" value="ECO:0007669"/>
    <property type="project" value="InterPro"/>
</dbReference>
<dbReference type="PRINTS" id="PR00702">
    <property type="entry name" value="ACRIFLAVINRP"/>
</dbReference>
<dbReference type="RefSeq" id="WP_044616603.1">
    <property type="nucleotide sequence ID" value="NZ_CP007142.1"/>
</dbReference>
<feature type="transmembrane region" description="Helical" evidence="6">
    <location>
        <begin position="26"/>
        <end position="44"/>
    </location>
</feature>
<feature type="transmembrane region" description="Helical" evidence="6">
    <location>
        <begin position="314"/>
        <end position="335"/>
    </location>
</feature>
<comment type="subcellular location">
    <subcellularLocation>
        <location evidence="1">Cell membrane</location>
        <topology evidence="1">Multi-pass membrane protein</topology>
    </subcellularLocation>
</comment>
<dbReference type="STRING" id="1445510.YC6258_01925"/>
<evidence type="ECO:0000313" key="9">
    <source>
        <dbReference type="Proteomes" id="UP000032266"/>
    </source>
</evidence>
<feature type="transmembrane region" description="Helical" evidence="6">
    <location>
        <begin position="649"/>
        <end position="667"/>
    </location>
</feature>
<feature type="transmembrane region" description="Helical" evidence="6">
    <location>
        <begin position="438"/>
        <end position="459"/>
    </location>
</feature>
<name>A0A0C5VU87_9GAMM</name>
<keyword evidence="5 6" id="KW-0472">Membrane</keyword>
<evidence type="ECO:0000259" key="7">
    <source>
        <dbReference type="PROSITE" id="PS50156"/>
    </source>
</evidence>
<keyword evidence="2" id="KW-1003">Cell membrane</keyword>
<evidence type="ECO:0000256" key="2">
    <source>
        <dbReference type="ARBA" id="ARBA00022475"/>
    </source>
</evidence>
<feature type="transmembrane region" description="Helical" evidence="6">
    <location>
        <begin position="774"/>
        <end position="797"/>
    </location>
</feature>
<dbReference type="InterPro" id="IPR000731">
    <property type="entry name" value="SSD"/>
</dbReference>
<gene>
    <name evidence="8" type="ORF">YC6258_01925</name>
</gene>
<dbReference type="KEGG" id="gsn:YC6258_01925"/>
<protein>
    <submittedName>
        <fullName evidence="8">Putative exporter of the RND superfamily</fullName>
    </submittedName>
</protein>
<dbReference type="OrthoDB" id="9803781at2"/>
<dbReference type="Proteomes" id="UP000032266">
    <property type="component" value="Chromosome"/>
</dbReference>
<keyword evidence="4 6" id="KW-1133">Transmembrane helix</keyword>
<dbReference type="Pfam" id="PF03176">
    <property type="entry name" value="MMPL"/>
    <property type="match status" value="2"/>
</dbReference>
<dbReference type="HOGENOM" id="CLU_008861_3_0_6"/>
<feature type="transmembrane region" description="Helical" evidence="6">
    <location>
        <begin position="700"/>
        <end position="718"/>
    </location>
</feature>
<evidence type="ECO:0000256" key="5">
    <source>
        <dbReference type="ARBA" id="ARBA00023136"/>
    </source>
</evidence>
<feature type="transmembrane region" description="Helical" evidence="6">
    <location>
        <begin position="258"/>
        <end position="277"/>
    </location>
</feature>
<dbReference type="PANTHER" id="PTHR33406:SF12">
    <property type="entry name" value="BLR2997 PROTEIN"/>
    <property type="match status" value="1"/>
</dbReference>
<accession>A0A0C5VU87</accession>
<organism evidence="8 9">
    <name type="scientific">Gynuella sunshinyii YC6258</name>
    <dbReference type="NCBI Taxonomy" id="1445510"/>
    <lineage>
        <taxon>Bacteria</taxon>
        <taxon>Pseudomonadati</taxon>
        <taxon>Pseudomonadota</taxon>
        <taxon>Gammaproteobacteria</taxon>
        <taxon>Oceanospirillales</taxon>
        <taxon>Saccharospirillaceae</taxon>
        <taxon>Gynuella</taxon>
    </lineage>
</organism>
<evidence type="ECO:0000256" key="3">
    <source>
        <dbReference type="ARBA" id="ARBA00022692"/>
    </source>
</evidence>
<evidence type="ECO:0000256" key="1">
    <source>
        <dbReference type="ARBA" id="ARBA00004651"/>
    </source>
</evidence>
<feature type="transmembrane region" description="Helical" evidence="6">
    <location>
        <begin position="385"/>
        <end position="407"/>
    </location>
</feature>
<keyword evidence="9" id="KW-1185">Reference proteome</keyword>
<dbReference type="GO" id="GO:0005886">
    <property type="term" value="C:plasma membrane"/>
    <property type="evidence" value="ECO:0007669"/>
    <property type="project" value="UniProtKB-SubCell"/>
</dbReference>
<evidence type="ECO:0000256" key="6">
    <source>
        <dbReference type="SAM" id="Phobius"/>
    </source>
</evidence>
<feature type="domain" description="SSD" evidence="7">
    <location>
        <begin position="668"/>
        <end position="799"/>
    </location>
</feature>
<feature type="domain" description="SSD" evidence="7">
    <location>
        <begin position="287"/>
        <end position="409"/>
    </location>
</feature>
<feature type="transmembrane region" description="Helical" evidence="6">
    <location>
        <begin position="674"/>
        <end position="694"/>
    </location>
</feature>
<feature type="transmembrane region" description="Helical" evidence="6">
    <location>
        <begin position="748"/>
        <end position="768"/>
    </location>
</feature>
<dbReference type="PROSITE" id="PS50156">
    <property type="entry name" value="SSD"/>
    <property type="match status" value="2"/>
</dbReference>
<sequence>MRQWKHNIELKLVRLVEIIHRHPGRFISVVVAFTLLMATQLWFVRFDTSTESFLSDQDPDILALNASREQYGRSDFILLTIRADEIFNFEFLTRLQALQDDLEHHVNWVDDVDSLLTARETRGSSDGFVVGDYFDPYPETQQQLDVIRDKMNADPLLQDMLISADGHYTTMTIRPVTYDIDESAVPSDAFDDMAFSDDMTVLVEPAVERPLLPAAKMDAMVDQVAAIVEPYRQQGMELYMGGMPVVSHGLTRSMIREMLMFMPLAMITIVIFLGLLFRRREGVQFPMIVVLMTMLTLAGLICLLRIPVMLPMMIVPTFILTVTIGDAVHFMSIFFDYYDQGMEKLEALKRTMRLTAIPIILTSLTTAAGLLSFVGAPIIPLSYLGFFSAIGVVIALSYSLILIPALISRFEIKRKAIPAASNNTAIGRFIDWHIRTSIRFPVMIMVITVGLFLLAGWGIRQLEFSHNPLKWLPKHMEARHAIETIDEHMGGSIPVEIIIDTGVVNGLYNPDVLHQMDAAVTWLEGYKTPDFAVAKVSGLTYVVKESNQALHNGDPAEYVIPDDRAVIANELFIFENSGADELKRIVDSQFQQTRMVVIMPWIDTTLYRPFQDEISARLQQQFEGLATVEITGVAPVLGKTLYSVIRTTARSYAIAFAVIAVMLMIMLSSIRLGLIAMIPNLLPIVCMMGLMHYLDIPLDMFTILVASIAIGIAVDDTVHFMHHFREYYTNGHDVRDAITRTLHTSGKAMLTTSIVLCCGFGTLLASSMLNVRNFGLLISITIALALIADFLLSPALMMRLYDKKKR</sequence>